<evidence type="ECO:0000313" key="2">
    <source>
        <dbReference type="EMBL" id="MCV9884761.1"/>
    </source>
</evidence>
<keyword evidence="1" id="KW-0472">Membrane</keyword>
<keyword evidence="1" id="KW-0812">Transmembrane</keyword>
<keyword evidence="1" id="KW-1133">Transmembrane helix</keyword>
<keyword evidence="3" id="KW-1185">Reference proteome</keyword>
<sequence length="442" mass="51657">MKRIVLFIGNSFTSVIFATYTILFGAQVGWNDIKLNSEQLWNSTVKEYLQKELWNGNEAYIAGNSLMVPMHIAFQEHKKEWITDFHFHFSNLSKNGLDSLSINEERLNTLQYYYLISRFLYLSLTNQVSFTYEEKLTNHLIKEMKKIWINSPAWMWDMENFTGVKDRVLWKLKSIAVKKSYYRAITDEELFIFSISADLKSILSLQGKRDPIIDDIVSVGYTTYVNESTFTSTGKWIFQPGVYKDHPDYKYAGTDFIFNEELSFHVNNIGKDTSHSHRFPLWIISLKNCFPNKSKQSLFLQKILTGLESQFYEEVLVLPKDSNYLIPLTKNYMDGTNGIYRYNYPSLNHGDGYYPFELSGTFTLGWWSFLGTNRIRQVYRDLSLEFPLHHRELDVILKEPTDKKRVNLKSIASGELAFKNGYRQLICYLASKNISNNGTQIE</sequence>
<evidence type="ECO:0000313" key="3">
    <source>
        <dbReference type="Proteomes" id="UP001526147"/>
    </source>
</evidence>
<reference evidence="2 3" key="1">
    <citation type="submission" date="2022-10" db="EMBL/GenBank/DDBJ databases">
        <title>Draft genome assembly of moderately radiation resistant bacterium Metabacillus halosaccharovorans.</title>
        <authorList>
            <person name="Pal S."/>
            <person name="Gopinathan A."/>
        </authorList>
    </citation>
    <scope>NUCLEOTIDE SEQUENCE [LARGE SCALE GENOMIC DNA]</scope>
    <source>
        <strain evidence="2 3">VITHBRA001</strain>
    </source>
</reference>
<gene>
    <name evidence="2" type="ORF">OIH86_03780</name>
</gene>
<proteinExistence type="predicted"/>
<name>A0ABT3DD17_9BACI</name>
<protein>
    <submittedName>
        <fullName evidence="2">Uncharacterized protein</fullName>
    </submittedName>
</protein>
<dbReference type="EMBL" id="JAOYEY010000023">
    <property type="protein sequence ID" value="MCV9884761.1"/>
    <property type="molecule type" value="Genomic_DNA"/>
</dbReference>
<accession>A0ABT3DD17</accession>
<dbReference type="Proteomes" id="UP001526147">
    <property type="component" value="Unassembled WGS sequence"/>
</dbReference>
<feature type="transmembrane region" description="Helical" evidence="1">
    <location>
        <begin position="12"/>
        <end position="30"/>
    </location>
</feature>
<organism evidence="2 3">
    <name type="scientific">Metabacillus halosaccharovorans</name>
    <dbReference type="NCBI Taxonomy" id="930124"/>
    <lineage>
        <taxon>Bacteria</taxon>
        <taxon>Bacillati</taxon>
        <taxon>Bacillota</taxon>
        <taxon>Bacilli</taxon>
        <taxon>Bacillales</taxon>
        <taxon>Bacillaceae</taxon>
        <taxon>Metabacillus</taxon>
    </lineage>
</organism>
<dbReference type="RefSeq" id="WP_264141676.1">
    <property type="nucleotide sequence ID" value="NZ_JAOYEY010000023.1"/>
</dbReference>
<comment type="caution">
    <text evidence="2">The sequence shown here is derived from an EMBL/GenBank/DDBJ whole genome shotgun (WGS) entry which is preliminary data.</text>
</comment>
<evidence type="ECO:0000256" key="1">
    <source>
        <dbReference type="SAM" id="Phobius"/>
    </source>
</evidence>